<comment type="similarity">
    <text evidence="1">Belongs to the glycosyltransferase 2 family.</text>
</comment>
<feature type="domain" description="Glycosyltransferase 2-like" evidence="4">
    <location>
        <begin position="4"/>
        <end position="201"/>
    </location>
</feature>
<gene>
    <name evidence="5" type="ORF">IAB08_06685</name>
</gene>
<evidence type="ECO:0000256" key="2">
    <source>
        <dbReference type="ARBA" id="ARBA00022676"/>
    </source>
</evidence>
<organism evidence="5 6">
    <name type="scientific">Candidatus Pullibacteroides excrementavium</name>
    <dbReference type="NCBI Taxonomy" id="2840905"/>
    <lineage>
        <taxon>Bacteria</taxon>
        <taxon>Pseudomonadati</taxon>
        <taxon>Bacteroidota</taxon>
        <taxon>Bacteroidia</taxon>
        <taxon>Bacteroidales</taxon>
        <taxon>Candidatus Pullibacteroides</taxon>
    </lineage>
</organism>
<evidence type="ECO:0000313" key="6">
    <source>
        <dbReference type="Proteomes" id="UP000823612"/>
    </source>
</evidence>
<comment type="caution">
    <text evidence="5">The sequence shown here is derived from an EMBL/GenBank/DDBJ whole genome shotgun (WGS) entry which is preliminary data.</text>
</comment>
<name>A0A9D9DV29_9BACT</name>
<keyword evidence="2" id="KW-0328">Glycosyltransferase</keyword>
<sequence>MTAIIVLNWNGAKDTLLCLASLFALKQPPYLWMVVDNGSSDSSVAEIEAWLERERKAFAEVREAEDLQAAPDPACGILYRLSENYGFAKGNNLGIELLERYFSQHPGTENQVSHYLLLNNDTEVEPDFLVRLENFAAVHPEYAALTPQIRYGRPSPLIWNCGGRMRWGFRKYHYLKQDYRRIKEKDFIPINLITGCALFFKRELLGNPDAWMGRPMEDGRYPRIFTERFFFGEEDFDFSLRMQAEGKKMACVLSSVIFHNQGATQSGLKRIGRAQVFYLCRFIDVRQHWRSGLKYAFWKGLYLPYVAMVFHRIGLPWTSAWKMAKSIGKAAGRMDGVSKAVFLECVR</sequence>
<dbReference type="AlphaFoldDB" id="A0A9D9DV29"/>
<reference evidence="5" key="2">
    <citation type="journal article" date="2021" name="PeerJ">
        <title>Extensive microbial diversity within the chicken gut microbiome revealed by metagenomics and culture.</title>
        <authorList>
            <person name="Gilroy R."/>
            <person name="Ravi A."/>
            <person name="Getino M."/>
            <person name="Pursley I."/>
            <person name="Horton D.L."/>
            <person name="Alikhan N.F."/>
            <person name="Baker D."/>
            <person name="Gharbi K."/>
            <person name="Hall N."/>
            <person name="Watson M."/>
            <person name="Adriaenssens E.M."/>
            <person name="Foster-Nyarko E."/>
            <person name="Jarju S."/>
            <person name="Secka A."/>
            <person name="Antonio M."/>
            <person name="Oren A."/>
            <person name="Chaudhuri R.R."/>
            <person name="La Ragione R."/>
            <person name="Hildebrand F."/>
            <person name="Pallen M.J."/>
        </authorList>
    </citation>
    <scope>NUCLEOTIDE SEQUENCE</scope>
    <source>
        <strain evidence="5">2889</strain>
    </source>
</reference>
<dbReference type="Gene3D" id="3.90.550.10">
    <property type="entry name" value="Spore Coat Polysaccharide Biosynthesis Protein SpsA, Chain A"/>
    <property type="match status" value="1"/>
</dbReference>
<evidence type="ECO:0000313" key="5">
    <source>
        <dbReference type="EMBL" id="MBO8432961.1"/>
    </source>
</evidence>
<protein>
    <submittedName>
        <fullName evidence="5">Glycosyltransferase family 2 protein</fullName>
    </submittedName>
</protein>
<proteinExistence type="inferred from homology"/>
<dbReference type="InterPro" id="IPR001173">
    <property type="entry name" value="Glyco_trans_2-like"/>
</dbReference>
<dbReference type="InterPro" id="IPR029044">
    <property type="entry name" value="Nucleotide-diphossugar_trans"/>
</dbReference>
<dbReference type="EMBL" id="JADIMZ010000100">
    <property type="protein sequence ID" value="MBO8432961.1"/>
    <property type="molecule type" value="Genomic_DNA"/>
</dbReference>
<dbReference type="GO" id="GO:0016757">
    <property type="term" value="F:glycosyltransferase activity"/>
    <property type="evidence" value="ECO:0007669"/>
    <property type="project" value="UniProtKB-KW"/>
</dbReference>
<reference evidence="5" key="1">
    <citation type="submission" date="2020-10" db="EMBL/GenBank/DDBJ databases">
        <authorList>
            <person name="Gilroy R."/>
        </authorList>
    </citation>
    <scope>NUCLEOTIDE SEQUENCE</scope>
    <source>
        <strain evidence="5">2889</strain>
    </source>
</reference>
<evidence type="ECO:0000259" key="4">
    <source>
        <dbReference type="Pfam" id="PF00535"/>
    </source>
</evidence>
<dbReference type="PANTHER" id="PTHR43179:SF12">
    <property type="entry name" value="GALACTOFURANOSYLTRANSFERASE GLFT2"/>
    <property type="match status" value="1"/>
</dbReference>
<accession>A0A9D9DV29</accession>
<evidence type="ECO:0000256" key="1">
    <source>
        <dbReference type="ARBA" id="ARBA00006739"/>
    </source>
</evidence>
<dbReference type="PANTHER" id="PTHR43179">
    <property type="entry name" value="RHAMNOSYLTRANSFERASE WBBL"/>
    <property type="match status" value="1"/>
</dbReference>
<dbReference type="Proteomes" id="UP000823612">
    <property type="component" value="Unassembled WGS sequence"/>
</dbReference>
<dbReference type="Pfam" id="PF00535">
    <property type="entry name" value="Glycos_transf_2"/>
    <property type="match status" value="1"/>
</dbReference>
<evidence type="ECO:0000256" key="3">
    <source>
        <dbReference type="ARBA" id="ARBA00022679"/>
    </source>
</evidence>
<dbReference type="SUPFAM" id="SSF53448">
    <property type="entry name" value="Nucleotide-diphospho-sugar transferases"/>
    <property type="match status" value="1"/>
</dbReference>
<keyword evidence="3" id="KW-0808">Transferase</keyword>